<sequence>MADLDRSEDFKEVKASKIRLKETNPEKADRLYRKEQRRLARENDRISRANGYAVSPPRRICSESISPPRNPTKRQYDERDEVDGSWMGGYGRRAREELERREWEDKFNWMAGNPEDPFGSSYGFARHMEEINIPRRFRDVFGIGRLGGPGPGPGPGSSSSHRRNAAAEVDILGGPVPPIGTMTDEEYTTWVREGMYRLRHRAEIEAAERIRRDKAEKERLKEVEREKANREEEKRIKRLKKQRGEDEERKKQNERARWRERWKLLGERDGDVVDIDMSFSDIPWPVYRSSHDITQEQLSIDNIRMFISATAEDTAENGKIDLRRTIREAIRNYHPDRFNVRILSRVKEKDKEDVKEAVVRVSGLLNDLAGESR</sequence>
<proteinExistence type="predicted"/>
<feature type="compositionally biased region" description="Basic and acidic residues" evidence="6">
    <location>
        <begin position="242"/>
        <end position="253"/>
    </location>
</feature>
<dbReference type="RefSeq" id="XP_062789213.1">
    <property type="nucleotide sequence ID" value="XM_062933162.1"/>
</dbReference>
<feature type="region of interest" description="Disordered" evidence="6">
    <location>
        <begin position="142"/>
        <end position="164"/>
    </location>
</feature>
<name>A0ABZ1CRZ7_9TREE</name>
<feature type="region of interest" description="Disordered" evidence="6">
    <location>
        <begin position="217"/>
        <end position="253"/>
    </location>
</feature>
<evidence type="ECO:0000256" key="3">
    <source>
        <dbReference type="ARBA" id="ARBA00022737"/>
    </source>
</evidence>
<feature type="region of interest" description="Disordered" evidence="6">
    <location>
        <begin position="21"/>
        <end position="88"/>
    </location>
</feature>
<evidence type="ECO:0000256" key="5">
    <source>
        <dbReference type="ARBA" id="ARBA00023242"/>
    </source>
</evidence>
<dbReference type="PANTHER" id="PTHR15263:SF1">
    <property type="entry name" value="NF-KAPPA-B INHIBITOR-LIKE PROTEIN 1"/>
    <property type="match status" value="1"/>
</dbReference>
<evidence type="ECO:0000313" key="7">
    <source>
        <dbReference type="EMBL" id="WRT64473.1"/>
    </source>
</evidence>
<keyword evidence="5" id="KW-0539">Nucleus</keyword>
<accession>A0ABZ1CRZ7</accession>
<dbReference type="GeneID" id="87953536"/>
<evidence type="ECO:0000256" key="6">
    <source>
        <dbReference type="SAM" id="MobiDB-lite"/>
    </source>
</evidence>
<gene>
    <name evidence="7" type="ORF">IL334_001405</name>
</gene>
<reference evidence="7 8" key="1">
    <citation type="submission" date="2024-01" db="EMBL/GenBank/DDBJ databases">
        <title>Comparative genomics of Cryptococcus and Kwoniella reveals pathogenesis evolution and contrasting modes of karyotype evolution via chromosome fusion or intercentromeric recombination.</title>
        <authorList>
            <person name="Coelho M.A."/>
            <person name="David-Palma M."/>
            <person name="Shea T."/>
            <person name="Bowers K."/>
            <person name="McGinley-Smith S."/>
            <person name="Mohammad A.W."/>
            <person name="Gnirke A."/>
            <person name="Yurkov A.M."/>
            <person name="Nowrousian M."/>
            <person name="Sun S."/>
            <person name="Cuomo C.A."/>
            <person name="Heitman J."/>
        </authorList>
    </citation>
    <scope>NUCLEOTIDE SEQUENCE [LARGE SCALE GENOMIC DNA]</scope>
    <source>
        <strain evidence="7">CBS 11374</strain>
    </source>
</reference>
<keyword evidence="8" id="KW-1185">Reference proteome</keyword>
<dbReference type="InterPro" id="IPR038753">
    <property type="entry name" value="NFKBIL1"/>
</dbReference>
<keyword evidence="2" id="KW-0597">Phosphoprotein</keyword>
<protein>
    <recommendedName>
        <fullName evidence="9">J domain-containing protein</fullName>
    </recommendedName>
</protein>
<dbReference type="Proteomes" id="UP001329825">
    <property type="component" value="Chromosome 2"/>
</dbReference>
<evidence type="ECO:0000313" key="8">
    <source>
        <dbReference type="Proteomes" id="UP001329825"/>
    </source>
</evidence>
<keyword evidence="3" id="KW-0677">Repeat</keyword>
<comment type="subcellular location">
    <subcellularLocation>
        <location evidence="1">Nucleus</location>
    </subcellularLocation>
</comment>
<evidence type="ECO:0000256" key="2">
    <source>
        <dbReference type="ARBA" id="ARBA00022553"/>
    </source>
</evidence>
<organism evidence="7 8">
    <name type="scientific">Kwoniella shivajii</name>
    <dbReference type="NCBI Taxonomy" id="564305"/>
    <lineage>
        <taxon>Eukaryota</taxon>
        <taxon>Fungi</taxon>
        <taxon>Dikarya</taxon>
        <taxon>Basidiomycota</taxon>
        <taxon>Agaricomycotina</taxon>
        <taxon>Tremellomycetes</taxon>
        <taxon>Tremellales</taxon>
        <taxon>Cryptococcaceae</taxon>
        <taxon>Kwoniella</taxon>
    </lineage>
</organism>
<dbReference type="EMBL" id="CP141882">
    <property type="protein sequence ID" value="WRT64473.1"/>
    <property type="molecule type" value="Genomic_DNA"/>
</dbReference>
<feature type="compositionally biased region" description="Basic and acidic residues" evidence="6">
    <location>
        <begin position="21"/>
        <end position="47"/>
    </location>
</feature>
<dbReference type="PANTHER" id="PTHR15263">
    <property type="entry name" value="I-KAPPA-B-LIKE PROTEIN IKBL"/>
    <property type="match status" value="1"/>
</dbReference>
<keyword evidence="4" id="KW-0040">ANK repeat</keyword>
<evidence type="ECO:0000256" key="4">
    <source>
        <dbReference type="ARBA" id="ARBA00023043"/>
    </source>
</evidence>
<evidence type="ECO:0008006" key="9">
    <source>
        <dbReference type="Google" id="ProtNLM"/>
    </source>
</evidence>
<feature type="compositionally biased region" description="Basic and acidic residues" evidence="6">
    <location>
        <begin position="217"/>
        <end position="235"/>
    </location>
</feature>
<evidence type="ECO:0000256" key="1">
    <source>
        <dbReference type="ARBA" id="ARBA00004123"/>
    </source>
</evidence>